<organism evidence="4 5">
    <name type="scientific">Purpureocillium lilacinum</name>
    <name type="common">Paecilomyces lilacinus</name>
    <dbReference type="NCBI Taxonomy" id="33203"/>
    <lineage>
        <taxon>Eukaryota</taxon>
        <taxon>Fungi</taxon>
        <taxon>Dikarya</taxon>
        <taxon>Ascomycota</taxon>
        <taxon>Pezizomycotina</taxon>
        <taxon>Sordariomycetes</taxon>
        <taxon>Hypocreomycetidae</taxon>
        <taxon>Hypocreales</taxon>
        <taxon>Ophiocordycipitaceae</taxon>
        <taxon>Purpureocillium</taxon>
    </lineage>
</organism>
<dbReference type="GO" id="GO:0005634">
    <property type="term" value="C:nucleus"/>
    <property type="evidence" value="ECO:0007669"/>
    <property type="project" value="UniProtKB-SubCell"/>
</dbReference>
<feature type="compositionally biased region" description="Polar residues" evidence="3">
    <location>
        <begin position="796"/>
        <end position="818"/>
    </location>
</feature>
<comment type="caution">
    <text evidence="4">The sequence shown here is derived from an EMBL/GenBank/DDBJ whole genome shotgun (WGS) entry which is preliminary data.</text>
</comment>
<feature type="compositionally biased region" description="Basic and acidic residues" evidence="3">
    <location>
        <begin position="518"/>
        <end position="528"/>
    </location>
</feature>
<dbReference type="AlphaFoldDB" id="A0A179GUL1"/>
<feature type="compositionally biased region" description="Polar residues" evidence="3">
    <location>
        <begin position="384"/>
        <end position="394"/>
    </location>
</feature>
<feature type="compositionally biased region" description="Low complexity" evidence="3">
    <location>
        <begin position="782"/>
        <end position="795"/>
    </location>
</feature>
<feature type="region of interest" description="Disordered" evidence="3">
    <location>
        <begin position="69"/>
        <end position="88"/>
    </location>
</feature>
<name>A0A179GUL1_PURLI</name>
<feature type="compositionally biased region" description="Basic residues" evidence="3">
    <location>
        <begin position="398"/>
        <end position="412"/>
    </location>
</feature>
<feature type="compositionally biased region" description="Polar residues" evidence="3">
    <location>
        <begin position="331"/>
        <end position="342"/>
    </location>
</feature>
<evidence type="ECO:0000313" key="4">
    <source>
        <dbReference type="EMBL" id="OAQ81462.1"/>
    </source>
</evidence>
<dbReference type="GO" id="GO:0006355">
    <property type="term" value="P:regulation of DNA-templated transcription"/>
    <property type="evidence" value="ECO:0007669"/>
    <property type="project" value="InterPro"/>
</dbReference>
<keyword evidence="2" id="KW-0539">Nucleus</keyword>
<feature type="compositionally biased region" description="Polar residues" evidence="3">
    <location>
        <begin position="468"/>
        <end position="482"/>
    </location>
</feature>
<feature type="compositionally biased region" description="Polar residues" evidence="3">
    <location>
        <begin position="47"/>
        <end position="56"/>
    </location>
</feature>
<feature type="compositionally biased region" description="Basic and acidic residues" evidence="3">
    <location>
        <begin position="606"/>
        <end position="619"/>
    </location>
</feature>
<gene>
    <name evidence="4" type="ORF">VFPBJ_04046</name>
</gene>
<feature type="compositionally biased region" description="Basic residues" evidence="3">
    <location>
        <begin position="305"/>
        <end position="329"/>
    </location>
</feature>
<feature type="compositionally biased region" description="Low complexity" evidence="3">
    <location>
        <begin position="357"/>
        <end position="373"/>
    </location>
</feature>
<feature type="region of interest" description="Disordered" evidence="3">
    <location>
        <begin position="276"/>
        <end position="818"/>
    </location>
</feature>
<dbReference type="Proteomes" id="UP000078240">
    <property type="component" value="Unassembled WGS sequence"/>
</dbReference>
<feature type="compositionally biased region" description="Basic and acidic residues" evidence="3">
    <location>
        <begin position="537"/>
        <end position="546"/>
    </location>
</feature>
<feature type="compositionally biased region" description="Basic residues" evidence="3">
    <location>
        <begin position="547"/>
        <end position="559"/>
    </location>
</feature>
<reference evidence="4 5" key="1">
    <citation type="submission" date="2016-01" db="EMBL/GenBank/DDBJ databases">
        <title>Biosynthesis of antibiotic leucinostatins and their inhibition on Phytophthora in bio-control Purpureocillium lilacinum.</title>
        <authorList>
            <person name="Wang G."/>
            <person name="Liu Z."/>
            <person name="Lin R."/>
            <person name="Li E."/>
            <person name="Mao Z."/>
            <person name="Ling J."/>
            <person name="Yin W."/>
            <person name="Xie B."/>
        </authorList>
    </citation>
    <scope>NUCLEOTIDE SEQUENCE [LARGE SCALE GENOMIC DNA]</scope>
    <source>
        <strain evidence="4">PLBJ-1</strain>
    </source>
</reference>
<feature type="compositionally biased region" description="Low complexity" evidence="3">
    <location>
        <begin position="485"/>
        <end position="497"/>
    </location>
</feature>
<comment type="subcellular location">
    <subcellularLocation>
        <location evidence="1">Nucleus</location>
    </subcellularLocation>
</comment>
<evidence type="ECO:0000313" key="5">
    <source>
        <dbReference type="Proteomes" id="UP000078240"/>
    </source>
</evidence>
<feature type="compositionally biased region" description="Low complexity" evidence="3">
    <location>
        <begin position="633"/>
        <end position="647"/>
    </location>
</feature>
<sequence>MTRQHEIDEATEGEQTANGNGAAEDASPGPQTAETTTATVPAAQVDKSPSAQAPTLTQVIVPAPALARVMAPGPRRKSKTPIQDASNSIRIHVDGRVKNPIPSRIQHIAKKDSGNFSVMHIGVSGTMSEDPDAAARRTSERTAAQARQASQGGWQPPKRSRAAWHTDGPDTPASRLASQPPAGTPRQHQQPPLAGPPPQEAKSEQARLLTLLRTLHPLLVVDQLCKALAYFGGIPGAPPPADGVFPQSATKNGPGSLLVGWLSEIFPHVENPGSIAPPLQLPPRSSAPDAPNWGNVVPSGTAPGKRPRGRPKGSKSSKARKDKGIKKSRPATLQSAGVSQPTAVGDRDEIGDATSNTPAAAAALEPLQPAATETEASAPDVPASNPNPDSSIISTPGGRKRGRPKGSKNRPKSKPDAPQETPDQQGSEPPAPAHQSPNTAPPTFNAGQSVAALPAGGLGSGSPPRNLALNNGASLPSQSSTRAAVPFVPSSQSPSQPHGQHTRPPVLSKAPHQNGRTTETKKRARAAESSDQVSTEEAAHQDETAGRRQKAPKAKRRRVTKDTNPGHVTGAAQSTEQDTRRSQAVSQSFVSETTTQPTSRSFDSQDSVHDSLSTRREGTVRGSPQQHRHQHQQQHQQTQQQQFGSQQPNASPTLTGVDRRAHPPMQATSSPQRRDATTTFYGLQAHSGMSPQMVFAQQQRQEQQRQEHRRQQQQQQQQQQYQQQSPQPPQTTAPQRTNANMSHGVKPMDSHPQYRQNMAAQAPFGSAVARVSQQRNMGAGRGQRQGPPQQPVARQSQGGANQSRSQLQEQQLGEMNSFASSYGEQSFLNMDYGLTERDLQDAEAVMGRHGG</sequence>
<proteinExistence type="predicted"/>
<feature type="compositionally biased region" description="Polar residues" evidence="3">
    <location>
        <begin position="571"/>
        <end position="605"/>
    </location>
</feature>
<feature type="compositionally biased region" description="Polar residues" evidence="3">
    <location>
        <begin position="435"/>
        <end position="448"/>
    </location>
</feature>
<evidence type="ECO:0000256" key="3">
    <source>
        <dbReference type="SAM" id="MobiDB-lite"/>
    </source>
</evidence>
<feature type="region of interest" description="Disordered" evidence="3">
    <location>
        <begin position="1"/>
        <end position="56"/>
    </location>
</feature>
<feature type="compositionally biased region" description="Low complexity" evidence="3">
    <location>
        <begin position="712"/>
        <end position="725"/>
    </location>
</feature>
<feature type="compositionally biased region" description="Low complexity" evidence="3">
    <location>
        <begin position="141"/>
        <end position="151"/>
    </location>
</feature>
<evidence type="ECO:0000256" key="1">
    <source>
        <dbReference type="ARBA" id="ARBA00004123"/>
    </source>
</evidence>
<feature type="compositionally biased region" description="Polar residues" evidence="3">
    <location>
        <begin position="666"/>
        <end position="681"/>
    </location>
</feature>
<accession>A0A179GUL1</accession>
<evidence type="ECO:0000256" key="2">
    <source>
        <dbReference type="ARBA" id="ARBA00023242"/>
    </source>
</evidence>
<dbReference type="PROSITE" id="PS00354">
    <property type="entry name" value="HMGI_Y"/>
    <property type="match status" value="1"/>
</dbReference>
<dbReference type="InterPro" id="IPR000637">
    <property type="entry name" value="HMGI/Y_DNA-bd_CS"/>
</dbReference>
<feature type="region of interest" description="Disordered" evidence="3">
    <location>
        <begin position="122"/>
        <end position="204"/>
    </location>
</feature>
<protein>
    <submittedName>
        <fullName evidence="4">DNA binding with preference for A/T rich regions-like protein</fullName>
    </submittedName>
</protein>
<dbReference type="EMBL" id="LSBH01000003">
    <property type="protein sequence ID" value="OAQ81462.1"/>
    <property type="molecule type" value="Genomic_DNA"/>
</dbReference>
<feature type="compositionally biased region" description="Low complexity" evidence="3">
    <location>
        <begin position="30"/>
        <end position="45"/>
    </location>
</feature>